<protein>
    <submittedName>
        <fullName evidence="2">Uncharacterized protein</fullName>
    </submittedName>
</protein>
<evidence type="ECO:0000313" key="3">
    <source>
        <dbReference type="Proteomes" id="UP000187209"/>
    </source>
</evidence>
<accession>A0A1R2BMT1</accession>
<gene>
    <name evidence="2" type="ORF">SteCoe_22438</name>
</gene>
<evidence type="ECO:0000313" key="2">
    <source>
        <dbReference type="EMBL" id="OMJ77875.1"/>
    </source>
</evidence>
<sequence>MDQQSGKFEYITALPGSFSKSETPQDTHSAKDLRESYNKLVNENKAKHENLKKLKRLVEDHQKRIEDQIDISEKSEIIQQLQVQVNEKEKICKQEAIEQAILINKKENLKVASGSLRGKLIELQKNFDRITTNYGAFNNSSILSRYSLLLSNKVLEEHQHCFDKSKDVFKMNIQKLEMKLRNATQVNTRILQRASSVDDQIASKRKSKMEFFQQYENTLHNFREITTNKKYSAKCLEIYKEKFETIRGFVEKDTNFKLNGNDFDEKYIKKIIQKLKDLEYRSESLKFTYQKLSEQEAHLNSELSALRSELCNLQNSSEDGDKLETFSHPVHKSHIKSSELEFFIIKIYFQFIETLYETFDRLATNPKFIQDRDLENKLNRCLDLLKDIKGGIPKRRPFNVERFVIEKLIGRQGQHENISNKYLSSIALNNRELTEIFLEYFPDELSNSKLFVSCVENCPIMKIFLDKETLKGFLYSNKGRDLYTVMINLTVKCNLILDDKFRSSAAESEKIFVGIKMRINESKNMEGTLEMSSQDGILNLPFELKIKKSRSQCSSPYKVTEKPMKKPMESIKAEPIPIDFIQTKDSKSVPRVYSLTSVALKRQKVMKEVLENQKKETLLRTIEKKISKHSEKQVSLPYMKKFVLRSGSTLEKLAGSANTARRISLFNINNHL</sequence>
<feature type="coiled-coil region" evidence="1">
    <location>
        <begin position="166"/>
        <end position="193"/>
    </location>
</feature>
<keyword evidence="1" id="KW-0175">Coiled coil</keyword>
<organism evidence="2 3">
    <name type="scientific">Stentor coeruleus</name>
    <dbReference type="NCBI Taxonomy" id="5963"/>
    <lineage>
        <taxon>Eukaryota</taxon>
        <taxon>Sar</taxon>
        <taxon>Alveolata</taxon>
        <taxon>Ciliophora</taxon>
        <taxon>Postciliodesmatophora</taxon>
        <taxon>Heterotrichea</taxon>
        <taxon>Heterotrichida</taxon>
        <taxon>Stentoridae</taxon>
        <taxon>Stentor</taxon>
    </lineage>
</organism>
<proteinExistence type="predicted"/>
<feature type="coiled-coil region" evidence="1">
    <location>
        <begin position="30"/>
        <end position="98"/>
    </location>
</feature>
<name>A0A1R2BMT1_9CILI</name>
<keyword evidence="3" id="KW-1185">Reference proteome</keyword>
<evidence type="ECO:0000256" key="1">
    <source>
        <dbReference type="SAM" id="Coils"/>
    </source>
</evidence>
<comment type="caution">
    <text evidence="2">The sequence shown here is derived from an EMBL/GenBank/DDBJ whole genome shotgun (WGS) entry which is preliminary data.</text>
</comment>
<dbReference type="Proteomes" id="UP000187209">
    <property type="component" value="Unassembled WGS sequence"/>
</dbReference>
<dbReference type="EMBL" id="MPUH01000551">
    <property type="protein sequence ID" value="OMJ77875.1"/>
    <property type="molecule type" value="Genomic_DNA"/>
</dbReference>
<dbReference type="OrthoDB" id="327796at2759"/>
<reference evidence="2 3" key="1">
    <citation type="submission" date="2016-11" db="EMBL/GenBank/DDBJ databases">
        <title>The macronuclear genome of Stentor coeruleus: a giant cell with tiny introns.</title>
        <authorList>
            <person name="Slabodnick M."/>
            <person name="Ruby J.G."/>
            <person name="Reiff S.B."/>
            <person name="Swart E.C."/>
            <person name="Gosai S."/>
            <person name="Prabakaran S."/>
            <person name="Witkowska E."/>
            <person name="Larue G.E."/>
            <person name="Fisher S."/>
            <person name="Freeman R.M."/>
            <person name="Gunawardena J."/>
            <person name="Chu W."/>
            <person name="Stover N.A."/>
            <person name="Gregory B.D."/>
            <person name="Nowacki M."/>
            <person name="Derisi J."/>
            <person name="Roy S.W."/>
            <person name="Marshall W.F."/>
            <person name="Sood P."/>
        </authorList>
    </citation>
    <scope>NUCLEOTIDE SEQUENCE [LARGE SCALE GENOMIC DNA]</scope>
    <source>
        <strain evidence="2">WM001</strain>
    </source>
</reference>
<dbReference type="AlphaFoldDB" id="A0A1R2BMT1"/>